<keyword evidence="2" id="KW-1185">Reference proteome</keyword>
<dbReference type="AlphaFoldDB" id="A0AAD3TB42"/>
<proteinExistence type="predicted"/>
<reference evidence="1" key="1">
    <citation type="submission" date="2023-05" db="EMBL/GenBank/DDBJ databases">
        <title>Nepenthes gracilis genome sequencing.</title>
        <authorList>
            <person name="Fukushima K."/>
        </authorList>
    </citation>
    <scope>NUCLEOTIDE SEQUENCE</scope>
    <source>
        <strain evidence="1">SING2019-196</strain>
    </source>
</reference>
<evidence type="ECO:0000313" key="1">
    <source>
        <dbReference type="EMBL" id="GMH26990.1"/>
    </source>
</evidence>
<name>A0AAD3TB42_NEPGR</name>
<dbReference type="EMBL" id="BSYO01000032">
    <property type="protein sequence ID" value="GMH26990.1"/>
    <property type="molecule type" value="Genomic_DNA"/>
</dbReference>
<organism evidence="1 2">
    <name type="scientific">Nepenthes gracilis</name>
    <name type="common">Slender pitcher plant</name>
    <dbReference type="NCBI Taxonomy" id="150966"/>
    <lineage>
        <taxon>Eukaryota</taxon>
        <taxon>Viridiplantae</taxon>
        <taxon>Streptophyta</taxon>
        <taxon>Embryophyta</taxon>
        <taxon>Tracheophyta</taxon>
        <taxon>Spermatophyta</taxon>
        <taxon>Magnoliopsida</taxon>
        <taxon>eudicotyledons</taxon>
        <taxon>Gunneridae</taxon>
        <taxon>Pentapetalae</taxon>
        <taxon>Caryophyllales</taxon>
        <taxon>Nepenthaceae</taxon>
        <taxon>Nepenthes</taxon>
    </lineage>
</organism>
<protein>
    <submittedName>
        <fullName evidence="1">Uncharacterized protein</fullName>
    </submittedName>
</protein>
<gene>
    <name evidence="1" type="ORF">Nepgr_028833</name>
</gene>
<accession>A0AAD3TB42</accession>
<dbReference type="Proteomes" id="UP001279734">
    <property type="component" value="Unassembled WGS sequence"/>
</dbReference>
<evidence type="ECO:0000313" key="2">
    <source>
        <dbReference type="Proteomes" id="UP001279734"/>
    </source>
</evidence>
<sequence length="200" mass="22341">MMEMEGEELDEIRGGSSRLEWWWVELGCCRTLWLEAAAAAAAAEWGGGGQSLAAAKHGGLRRQQQRRMEWFWVVVGCCKTWWLEIYFKTIPKHLPELRRKCRLRKRPEWFWSGMVLVCQSVSKRLRSLGDAKDSLSGMLAANCAVCMEPARRRKGFPLLHVSSSSNMAKLGRVELSGTGTSLLILLIASLSTSAALASQV</sequence>
<comment type="caution">
    <text evidence="1">The sequence shown here is derived from an EMBL/GenBank/DDBJ whole genome shotgun (WGS) entry which is preliminary data.</text>
</comment>